<sequence>MLRRKRKLSLRKKRTSYKIRMRMVMTSPVFTHANSIALHKLKVLQNKLCISATDAYRYVGNSILDKVVELPTISKYIKDSSERFFSIAKSHPNPLHSTAPSYEAPPSNYFIHRTQ</sequence>
<accession>A0A4C1ZM81</accession>
<dbReference type="AlphaFoldDB" id="A0A4C1ZM81"/>
<keyword evidence="2" id="KW-1185">Reference proteome</keyword>
<dbReference type="Proteomes" id="UP000299102">
    <property type="component" value="Unassembled WGS sequence"/>
</dbReference>
<gene>
    <name evidence="1" type="ORF">EVAR_63890_1</name>
</gene>
<evidence type="ECO:0000313" key="1">
    <source>
        <dbReference type="EMBL" id="GBP88868.1"/>
    </source>
</evidence>
<comment type="caution">
    <text evidence="1">The sequence shown here is derived from an EMBL/GenBank/DDBJ whole genome shotgun (WGS) entry which is preliminary data.</text>
</comment>
<protein>
    <submittedName>
        <fullName evidence="1">Uncharacterized protein</fullName>
    </submittedName>
</protein>
<dbReference type="EMBL" id="BGZK01001963">
    <property type="protein sequence ID" value="GBP88868.1"/>
    <property type="molecule type" value="Genomic_DNA"/>
</dbReference>
<reference evidence="1 2" key="1">
    <citation type="journal article" date="2019" name="Commun. Biol.">
        <title>The bagworm genome reveals a unique fibroin gene that provides high tensile strength.</title>
        <authorList>
            <person name="Kono N."/>
            <person name="Nakamura H."/>
            <person name="Ohtoshi R."/>
            <person name="Tomita M."/>
            <person name="Numata K."/>
            <person name="Arakawa K."/>
        </authorList>
    </citation>
    <scope>NUCLEOTIDE SEQUENCE [LARGE SCALE GENOMIC DNA]</scope>
</reference>
<dbReference type="OrthoDB" id="10050074at2759"/>
<name>A0A4C1ZM81_EUMVA</name>
<evidence type="ECO:0000313" key="2">
    <source>
        <dbReference type="Proteomes" id="UP000299102"/>
    </source>
</evidence>
<proteinExistence type="predicted"/>
<organism evidence="1 2">
    <name type="scientific">Eumeta variegata</name>
    <name type="common">Bagworm moth</name>
    <name type="synonym">Eumeta japonica</name>
    <dbReference type="NCBI Taxonomy" id="151549"/>
    <lineage>
        <taxon>Eukaryota</taxon>
        <taxon>Metazoa</taxon>
        <taxon>Ecdysozoa</taxon>
        <taxon>Arthropoda</taxon>
        <taxon>Hexapoda</taxon>
        <taxon>Insecta</taxon>
        <taxon>Pterygota</taxon>
        <taxon>Neoptera</taxon>
        <taxon>Endopterygota</taxon>
        <taxon>Lepidoptera</taxon>
        <taxon>Glossata</taxon>
        <taxon>Ditrysia</taxon>
        <taxon>Tineoidea</taxon>
        <taxon>Psychidae</taxon>
        <taxon>Oiketicinae</taxon>
        <taxon>Eumeta</taxon>
    </lineage>
</organism>